<dbReference type="RefSeq" id="WP_119113113.1">
    <property type="nucleotide sequence ID" value="NZ_CBCSEO010000001.1"/>
</dbReference>
<dbReference type="EMBL" id="QWVT01000019">
    <property type="protein sequence ID" value="RID84610.1"/>
    <property type="molecule type" value="Genomic_DNA"/>
</dbReference>
<protein>
    <submittedName>
        <fullName evidence="1">YhfH family protein</fullName>
    </submittedName>
</protein>
<name>A0A398B9N9_9BACI</name>
<dbReference type="Proteomes" id="UP000265816">
    <property type="component" value="Unassembled WGS sequence"/>
</dbReference>
<organism evidence="1 2">
    <name type="scientific">Mesobacillus zeae</name>
    <dbReference type="NCBI Taxonomy" id="1917180"/>
    <lineage>
        <taxon>Bacteria</taxon>
        <taxon>Bacillati</taxon>
        <taxon>Bacillota</taxon>
        <taxon>Bacilli</taxon>
        <taxon>Bacillales</taxon>
        <taxon>Bacillaceae</taxon>
        <taxon>Mesobacillus</taxon>
    </lineage>
</organism>
<proteinExistence type="predicted"/>
<dbReference type="Pfam" id="PF14149">
    <property type="entry name" value="YhfH"/>
    <property type="match status" value="1"/>
</dbReference>
<dbReference type="AlphaFoldDB" id="A0A398B9N9"/>
<comment type="caution">
    <text evidence="1">The sequence shown here is derived from an EMBL/GenBank/DDBJ whole genome shotgun (WGS) entry which is preliminary data.</text>
</comment>
<dbReference type="OrthoDB" id="1122256at2"/>
<evidence type="ECO:0000313" key="2">
    <source>
        <dbReference type="Proteomes" id="UP000265816"/>
    </source>
</evidence>
<dbReference type="InterPro" id="IPR025432">
    <property type="entry name" value="YhfH-like"/>
</dbReference>
<keyword evidence="2" id="KW-1185">Reference proteome</keyword>
<sequence>MLQNVLEFFRNLPAKSCKECGEPISEQHECYGNTCDSCLDPR</sequence>
<accession>A0A398B9N9</accession>
<reference evidence="1 2" key="1">
    <citation type="submission" date="2018-08" db="EMBL/GenBank/DDBJ databases">
        <title>Bacillus jemisoniae sp. nov., Bacillus chryseoplanitiae sp. nov., Bacillus resnikiae sp. nov., and Bacillus frankliniae sp. nov., isolated from Viking spacecraft and associated surfaces.</title>
        <authorList>
            <person name="Seuylemezian A."/>
            <person name="Vaishampayan P."/>
        </authorList>
    </citation>
    <scope>NUCLEOTIDE SEQUENCE [LARGE SCALE GENOMIC DNA]</scope>
    <source>
        <strain evidence="1 2">JJ-247</strain>
    </source>
</reference>
<evidence type="ECO:0000313" key="1">
    <source>
        <dbReference type="EMBL" id="RID84610.1"/>
    </source>
</evidence>
<gene>
    <name evidence="1" type="ORF">D1970_12005</name>
</gene>